<dbReference type="PIRSF" id="PIRSF005788">
    <property type="entry name" value="NifK"/>
    <property type="match status" value="1"/>
</dbReference>
<dbReference type="Gene3D" id="1.10.3100.20">
    <property type="entry name" value="Protein of unknown function DUF269"/>
    <property type="match status" value="1"/>
</dbReference>
<dbReference type="InterPro" id="IPR004952">
    <property type="entry name" value="NifX-assoc_nitrogen_fix"/>
</dbReference>
<gene>
    <name evidence="1" type="ORF">Achr_1360</name>
</gene>
<dbReference type="KEGG" id="acx:Achr_1360"/>
<sequence>MYYEDQQEPVVQEDDKSLQDPLIRQMVIQLRSMDSYGTYDTWSDARVLDPLVLTKERRKAIPVVGDPDETTISRVKAYYNALAQLIERETGLLAVPVINITHEGFGRALILVGKLVALDKVLRDVHRFGFDSLEALITEANKQLGKATTLVNEHRTVAEL</sequence>
<proteinExistence type="predicted"/>
<dbReference type="EMBL" id="CP010415">
    <property type="protein sequence ID" value="AJE19650.1"/>
    <property type="molecule type" value="Genomic_DNA"/>
</dbReference>
<reference evidence="1 2" key="1">
    <citation type="journal article" date="2015" name="PLoS ONE">
        <title>Azotobacter Genomes: The Genome of Azotobacter chroococcum NCIMB 8003 (ATCC 4412).</title>
        <authorList>
            <person name="Robson R.L."/>
            <person name="Jones R."/>
            <person name="Robson R.M."/>
            <person name="Schwartz A."/>
            <person name="Richardson T.H."/>
        </authorList>
    </citation>
    <scope>NUCLEOTIDE SEQUENCE [LARGE SCALE GENOMIC DNA]</scope>
    <source>
        <strain evidence="1 2">NCIMB 8003</strain>
    </source>
</reference>
<protein>
    <submittedName>
        <fullName evidence="1">Nitrogen fixation protein</fullName>
    </submittedName>
</protein>
<dbReference type="STRING" id="1328314.Achr_1360"/>
<dbReference type="NCBIfam" id="TIGR02935">
    <property type="entry name" value="NifX-associated nitrogen fixation protein"/>
    <property type="match status" value="1"/>
</dbReference>
<name>A0A0C4WKV7_9GAMM</name>
<dbReference type="Proteomes" id="UP000068210">
    <property type="component" value="Chromosome"/>
</dbReference>
<organism evidence="1 2">
    <name type="scientific">Azotobacter chroococcum NCIMB 8003</name>
    <dbReference type="NCBI Taxonomy" id="1328314"/>
    <lineage>
        <taxon>Bacteria</taxon>
        <taxon>Pseudomonadati</taxon>
        <taxon>Pseudomonadota</taxon>
        <taxon>Gammaproteobacteria</taxon>
        <taxon>Pseudomonadales</taxon>
        <taxon>Pseudomonadaceae</taxon>
        <taxon>Azotobacter</taxon>
    </lineage>
</organism>
<keyword evidence="2" id="KW-1185">Reference proteome</keyword>
<dbReference type="HOGENOM" id="CLU_141510_0_0_6"/>
<accession>A0A0C4WKV7</accession>
<evidence type="ECO:0000313" key="1">
    <source>
        <dbReference type="EMBL" id="AJE19650.1"/>
    </source>
</evidence>
<dbReference type="Pfam" id="PF03270">
    <property type="entry name" value="DUF269"/>
    <property type="match status" value="1"/>
</dbReference>
<dbReference type="RefSeq" id="WP_039800850.1">
    <property type="nucleotide sequence ID" value="NZ_CP010415.1"/>
</dbReference>
<dbReference type="AlphaFoldDB" id="A0A0C4WKV7"/>
<evidence type="ECO:0000313" key="2">
    <source>
        <dbReference type="Proteomes" id="UP000068210"/>
    </source>
</evidence>